<dbReference type="Gene3D" id="3.40.1380.20">
    <property type="entry name" value="Pyruvate kinase, C-terminal domain"/>
    <property type="match status" value="1"/>
</dbReference>
<keyword evidence="13 18" id="KW-0670">Pyruvate</keyword>
<dbReference type="GO" id="GO:0000287">
    <property type="term" value="F:magnesium ion binding"/>
    <property type="evidence" value="ECO:0007669"/>
    <property type="project" value="UniProtKB-UniRule"/>
</dbReference>
<comment type="similarity">
    <text evidence="4 15">Belongs to the pyruvate kinase family.</text>
</comment>
<dbReference type="Pfam" id="PF00224">
    <property type="entry name" value="PK"/>
    <property type="match status" value="1"/>
</dbReference>
<evidence type="ECO:0000256" key="3">
    <source>
        <dbReference type="ARBA" id="ARBA00004997"/>
    </source>
</evidence>
<comment type="cofactor">
    <cofactor evidence="1">
        <name>Mg(2+)</name>
        <dbReference type="ChEBI" id="CHEBI:18420"/>
    </cofactor>
</comment>
<evidence type="ECO:0000256" key="12">
    <source>
        <dbReference type="ARBA" id="ARBA00023152"/>
    </source>
</evidence>
<dbReference type="PANTHER" id="PTHR11817">
    <property type="entry name" value="PYRUVATE KINASE"/>
    <property type="match status" value="1"/>
</dbReference>
<keyword evidence="9 15" id="KW-0418">Kinase</keyword>
<dbReference type="GO" id="GO:0030955">
    <property type="term" value="F:potassium ion binding"/>
    <property type="evidence" value="ECO:0007669"/>
    <property type="project" value="UniProtKB-UniRule"/>
</dbReference>
<sequence length="493" mass="53505">MGLTRLHYLDRYPLLFMMRRTKIICTVGPATAAPEKLQALVEAGMNMARLNFSHGAYEAHAQTFHHLRRISDELKRPIAIMQDLCGPKIRLGKLPPEGLMLEAGSEVTFLLQEKGENIDELPLPLPTLFAMIRPGEPVMINDGRVKLTVTSRDADKIRAHVDIGGLISSHKGVNLPATPLPVSSITEKDLQDLRFGIQLGVDWVAVSFVRSPADLEPAKRMIEAAGSKIRLIAKIERPEAVAQLNDILEVADAIMIARGDLGVEMPIHQVPLIQKDITRLCNFIGKPVITATQMLESMISAPDPTRAEATDVANSILDGTDAVMLSGETAVGEYPIAAVQTMHNIALQTEKALQAGAKHTWNHEAGRLSVTESVAQAVCRIAYETGAKAILCNTTSGNTARLISKYRPLTPIITLTSEPIAYRQLALSWGVEPLLINPVHHAEEMFTNVVNTVVEKGFVKKGDKVVITSGVPIGMSGTTSLIKVHSIGQPITA</sequence>
<dbReference type="SUPFAM" id="SSF51621">
    <property type="entry name" value="Phosphoenolpyruvate/pyruvate domain"/>
    <property type="match status" value="1"/>
</dbReference>
<dbReference type="InterPro" id="IPR018209">
    <property type="entry name" value="Pyrv_Knase_AS"/>
</dbReference>
<evidence type="ECO:0000256" key="9">
    <source>
        <dbReference type="ARBA" id="ARBA00022777"/>
    </source>
</evidence>
<dbReference type="GO" id="GO:0016301">
    <property type="term" value="F:kinase activity"/>
    <property type="evidence" value="ECO:0007669"/>
    <property type="project" value="UniProtKB-KW"/>
</dbReference>
<evidence type="ECO:0000256" key="2">
    <source>
        <dbReference type="ARBA" id="ARBA00001958"/>
    </source>
</evidence>
<dbReference type="Gene3D" id="3.20.20.60">
    <property type="entry name" value="Phosphoenolpyruvate-binding domains"/>
    <property type="match status" value="1"/>
</dbReference>
<keyword evidence="10" id="KW-0067">ATP-binding</keyword>
<dbReference type="InterPro" id="IPR001697">
    <property type="entry name" value="Pyr_Knase"/>
</dbReference>
<dbReference type="PROSITE" id="PS00110">
    <property type="entry name" value="PYRUVATE_KINASE"/>
    <property type="match status" value="1"/>
</dbReference>
<evidence type="ECO:0000256" key="8">
    <source>
        <dbReference type="ARBA" id="ARBA00022741"/>
    </source>
</evidence>
<organism evidence="18 19">
    <name type="scientific">Sphaerospermopsis reniformis</name>
    <dbReference type="NCBI Taxonomy" id="531300"/>
    <lineage>
        <taxon>Bacteria</taxon>
        <taxon>Bacillati</taxon>
        <taxon>Cyanobacteriota</taxon>
        <taxon>Cyanophyceae</taxon>
        <taxon>Nostocales</taxon>
        <taxon>Aphanizomenonaceae</taxon>
        <taxon>Sphaerospermopsis</taxon>
    </lineage>
</organism>
<dbReference type="AlphaFoldDB" id="A0A479ZT07"/>
<dbReference type="SUPFAM" id="SSF52935">
    <property type="entry name" value="PK C-terminal domain-like"/>
    <property type="match status" value="1"/>
</dbReference>
<comment type="catalytic activity">
    <reaction evidence="15">
        <text>pyruvate + ATP = phosphoenolpyruvate + ADP + H(+)</text>
        <dbReference type="Rhea" id="RHEA:18157"/>
        <dbReference type="ChEBI" id="CHEBI:15361"/>
        <dbReference type="ChEBI" id="CHEBI:15378"/>
        <dbReference type="ChEBI" id="CHEBI:30616"/>
        <dbReference type="ChEBI" id="CHEBI:58702"/>
        <dbReference type="ChEBI" id="CHEBI:456216"/>
        <dbReference type="EC" id="2.7.1.40"/>
    </reaction>
</comment>
<keyword evidence="7" id="KW-0479">Metal-binding</keyword>
<feature type="domain" description="Pyruvate kinase C-terminal" evidence="17">
    <location>
        <begin position="372"/>
        <end position="485"/>
    </location>
</feature>
<dbReference type="GO" id="GO:0004743">
    <property type="term" value="F:pyruvate kinase activity"/>
    <property type="evidence" value="ECO:0007669"/>
    <property type="project" value="UniProtKB-UniRule"/>
</dbReference>
<evidence type="ECO:0000256" key="15">
    <source>
        <dbReference type="RuleBase" id="RU000504"/>
    </source>
</evidence>
<dbReference type="Gene3D" id="2.40.33.10">
    <property type="entry name" value="PK beta-barrel domain-like"/>
    <property type="match status" value="1"/>
</dbReference>
<gene>
    <name evidence="18" type="ORF">SR1949_07420</name>
</gene>
<keyword evidence="19" id="KW-1185">Reference proteome</keyword>
<dbReference type="UniPathway" id="UPA00109">
    <property type="reaction ID" value="UER00188"/>
</dbReference>
<evidence type="ECO:0000256" key="1">
    <source>
        <dbReference type="ARBA" id="ARBA00001946"/>
    </source>
</evidence>
<dbReference type="Proteomes" id="UP000300142">
    <property type="component" value="Unassembled WGS sequence"/>
</dbReference>
<keyword evidence="6 15" id="KW-0808">Transferase</keyword>
<dbReference type="FunFam" id="3.20.20.60:FF:000025">
    <property type="entry name" value="Pyruvate kinase"/>
    <property type="match status" value="1"/>
</dbReference>
<protein>
    <recommendedName>
        <fullName evidence="5 14">Pyruvate kinase</fullName>
        <ecNumber evidence="5 14">2.7.1.40</ecNumber>
    </recommendedName>
</protein>
<comment type="cofactor">
    <cofactor evidence="2">
        <name>K(+)</name>
        <dbReference type="ChEBI" id="CHEBI:29103"/>
    </cofactor>
</comment>
<dbReference type="NCBIfam" id="TIGR01064">
    <property type="entry name" value="pyruv_kin"/>
    <property type="match status" value="1"/>
</dbReference>
<evidence type="ECO:0000256" key="6">
    <source>
        <dbReference type="ARBA" id="ARBA00022679"/>
    </source>
</evidence>
<evidence type="ECO:0000313" key="19">
    <source>
        <dbReference type="Proteomes" id="UP000300142"/>
    </source>
</evidence>
<dbReference type="GO" id="GO:0005524">
    <property type="term" value="F:ATP binding"/>
    <property type="evidence" value="ECO:0007669"/>
    <property type="project" value="UniProtKB-KW"/>
</dbReference>
<keyword evidence="8" id="KW-0547">Nucleotide-binding</keyword>
<dbReference type="InterPro" id="IPR015806">
    <property type="entry name" value="Pyrv_Knase_insert_dom_sf"/>
</dbReference>
<proteinExistence type="inferred from homology"/>
<dbReference type="InterPro" id="IPR011037">
    <property type="entry name" value="Pyrv_Knase-like_insert_dom_sf"/>
</dbReference>
<evidence type="ECO:0000259" key="17">
    <source>
        <dbReference type="Pfam" id="PF02887"/>
    </source>
</evidence>
<reference evidence="19" key="1">
    <citation type="submission" date="2019-02" db="EMBL/GenBank/DDBJ databases">
        <title>Draft genome sequence of Sphaerospermopsis reniformis NIES-1949.</title>
        <authorList>
            <person name="Yamaguchi H."/>
            <person name="Suzuki S."/>
            <person name="Kawachi M."/>
        </authorList>
    </citation>
    <scope>NUCLEOTIDE SEQUENCE [LARGE SCALE GENOMIC DNA]</scope>
    <source>
        <strain evidence="19">NIES-1949</strain>
    </source>
</reference>
<dbReference type="PRINTS" id="PR01050">
    <property type="entry name" value="PYRUVTKNASE"/>
</dbReference>
<name>A0A479ZT07_9CYAN</name>
<evidence type="ECO:0000256" key="5">
    <source>
        <dbReference type="ARBA" id="ARBA00012142"/>
    </source>
</evidence>
<dbReference type="SUPFAM" id="SSF50800">
    <property type="entry name" value="PK beta-barrel domain-like"/>
    <property type="match status" value="1"/>
</dbReference>
<dbReference type="InterPro" id="IPR040442">
    <property type="entry name" value="Pyrv_kinase-like_dom_sf"/>
</dbReference>
<comment type="pathway">
    <text evidence="3 15">Carbohydrate degradation; glycolysis; pyruvate from D-glyceraldehyde 3-phosphate: step 5/5.</text>
</comment>
<dbReference type="NCBIfam" id="NF004491">
    <property type="entry name" value="PRK05826.1"/>
    <property type="match status" value="1"/>
</dbReference>
<dbReference type="InterPro" id="IPR015813">
    <property type="entry name" value="Pyrv/PenolPyrv_kinase-like_dom"/>
</dbReference>
<evidence type="ECO:0000256" key="11">
    <source>
        <dbReference type="ARBA" id="ARBA00022842"/>
    </source>
</evidence>
<evidence type="ECO:0000259" key="16">
    <source>
        <dbReference type="Pfam" id="PF00224"/>
    </source>
</evidence>
<feature type="domain" description="Pyruvate kinase barrel" evidence="16">
    <location>
        <begin position="18"/>
        <end position="339"/>
    </location>
</feature>
<evidence type="ECO:0000256" key="13">
    <source>
        <dbReference type="ARBA" id="ARBA00023317"/>
    </source>
</evidence>
<evidence type="ECO:0000256" key="10">
    <source>
        <dbReference type="ARBA" id="ARBA00022840"/>
    </source>
</evidence>
<dbReference type="EMBL" id="BJCE01000014">
    <property type="protein sequence ID" value="GCL35645.1"/>
    <property type="molecule type" value="Genomic_DNA"/>
</dbReference>
<dbReference type="InterPro" id="IPR036918">
    <property type="entry name" value="Pyrv_Knase_C_sf"/>
</dbReference>
<dbReference type="InterPro" id="IPR015793">
    <property type="entry name" value="Pyrv_Knase_brl"/>
</dbReference>
<evidence type="ECO:0000256" key="7">
    <source>
        <dbReference type="ARBA" id="ARBA00022723"/>
    </source>
</evidence>
<evidence type="ECO:0000313" key="18">
    <source>
        <dbReference type="EMBL" id="GCL35645.1"/>
    </source>
</evidence>
<accession>A0A479ZT07</accession>
<dbReference type="Pfam" id="PF02887">
    <property type="entry name" value="PK_C"/>
    <property type="match status" value="1"/>
</dbReference>
<dbReference type="NCBIfam" id="NF004978">
    <property type="entry name" value="PRK06354.1"/>
    <property type="match status" value="1"/>
</dbReference>
<dbReference type="InterPro" id="IPR015795">
    <property type="entry name" value="Pyrv_Knase_C"/>
</dbReference>
<comment type="caution">
    <text evidence="18">The sequence shown here is derived from an EMBL/GenBank/DDBJ whole genome shotgun (WGS) entry which is preliminary data.</text>
</comment>
<dbReference type="EC" id="2.7.1.40" evidence="5 14"/>
<keyword evidence="11 15" id="KW-0460">Magnesium</keyword>
<evidence type="ECO:0000256" key="4">
    <source>
        <dbReference type="ARBA" id="ARBA00008663"/>
    </source>
</evidence>
<evidence type="ECO:0000256" key="14">
    <source>
        <dbReference type="NCBIfam" id="TIGR01064"/>
    </source>
</evidence>
<keyword evidence="12 15" id="KW-0324">Glycolysis</keyword>